<gene>
    <name evidence="1" type="ORF">L210DRAFT_3500701</name>
</gene>
<dbReference type="EMBL" id="WHUW01000003">
    <property type="protein sequence ID" value="KAF8449189.1"/>
    <property type="molecule type" value="Genomic_DNA"/>
</dbReference>
<accession>A0AAD4GKA4</accession>
<dbReference type="AlphaFoldDB" id="A0AAD4GKA4"/>
<reference evidence="1" key="2">
    <citation type="journal article" date="2020" name="Nat. Commun.">
        <title>Large-scale genome sequencing of mycorrhizal fungi provides insights into the early evolution of symbiotic traits.</title>
        <authorList>
            <person name="Miyauchi S."/>
            <person name="Kiss E."/>
            <person name="Kuo A."/>
            <person name="Drula E."/>
            <person name="Kohler A."/>
            <person name="Sanchez-Garcia M."/>
            <person name="Morin E."/>
            <person name="Andreopoulos B."/>
            <person name="Barry K.W."/>
            <person name="Bonito G."/>
            <person name="Buee M."/>
            <person name="Carver A."/>
            <person name="Chen C."/>
            <person name="Cichocki N."/>
            <person name="Clum A."/>
            <person name="Culley D."/>
            <person name="Crous P.W."/>
            <person name="Fauchery L."/>
            <person name="Girlanda M."/>
            <person name="Hayes R.D."/>
            <person name="Keri Z."/>
            <person name="LaButti K."/>
            <person name="Lipzen A."/>
            <person name="Lombard V."/>
            <person name="Magnuson J."/>
            <person name="Maillard F."/>
            <person name="Murat C."/>
            <person name="Nolan M."/>
            <person name="Ohm R.A."/>
            <person name="Pangilinan J."/>
            <person name="Pereira M.F."/>
            <person name="Perotto S."/>
            <person name="Peter M."/>
            <person name="Pfister S."/>
            <person name="Riley R."/>
            <person name="Sitrit Y."/>
            <person name="Stielow J.B."/>
            <person name="Szollosi G."/>
            <person name="Zifcakova L."/>
            <person name="Stursova M."/>
            <person name="Spatafora J.W."/>
            <person name="Tedersoo L."/>
            <person name="Vaario L.M."/>
            <person name="Yamada A."/>
            <person name="Yan M."/>
            <person name="Wang P."/>
            <person name="Xu J."/>
            <person name="Bruns T."/>
            <person name="Baldrian P."/>
            <person name="Vilgalys R."/>
            <person name="Dunand C."/>
            <person name="Henrissat B."/>
            <person name="Grigoriev I.V."/>
            <person name="Hibbett D."/>
            <person name="Nagy L.G."/>
            <person name="Martin F.M."/>
        </authorList>
    </citation>
    <scope>NUCLEOTIDE SEQUENCE</scope>
    <source>
        <strain evidence="1">BED1</strain>
    </source>
</reference>
<evidence type="ECO:0000313" key="2">
    <source>
        <dbReference type="Proteomes" id="UP001194468"/>
    </source>
</evidence>
<proteinExistence type="predicted"/>
<organism evidence="1 2">
    <name type="scientific">Boletus edulis BED1</name>
    <dbReference type="NCBI Taxonomy" id="1328754"/>
    <lineage>
        <taxon>Eukaryota</taxon>
        <taxon>Fungi</taxon>
        <taxon>Dikarya</taxon>
        <taxon>Basidiomycota</taxon>
        <taxon>Agaricomycotina</taxon>
        <taxon>Agaricomycetes</taxon>
        <taxon>Agaricomycetidae</taxon>
        <taxon>Boletales</taxon>
        <taxon>Boletineae</taxon>
        <taxon>Boletaceae</taxon>
        <taxon>Boletoideae</taxon>
        <taxon>Boletus</taxon>
    </lineage>
</organism>
<keyword evidence="2" id="KW-1185">Reference proteome</keyword>
<name>A0AAD4GKA4_BOLED</name>
<sequence length="117" mass="13222">MCTLSLTSKEFWVWTLMTHSWKGWKLWWDESILSCPNIFHEDREVEAVKSDSVDSIPLLNLGVEKFPGNTLDLVPYGNTLVEKSCSGVTLLAGGDWAEVDRGMGEEEVSRRLGMSDR</sequence>
<comment type="caution">
    <text evidence="1">The sequence shown here is derived from an EMBL/GenBank/DDBJ whole genome shotgun (WGS) entry which is preliminary data.</text>
</comment>
<protein>
    <submittedName>
        <fullName evidence="1">Uncharacterized protein</fullName>
    </submittedName>
</protein>
<evidence type="ECO:0000313" key="1">
    <source>
        <dbReference type="EMBL" id="KAF8449189.1"/>
    </source>
</evidence>
<reference evidence="1" key="1">
    <citation type="submission" date="2019-10" db="EMBL/GenBank/DDBJ databases">
        <authorList>
            <consortium name="DOE Joint Genome Institute"/>
            <person name="Kuo A."/>
            <person name="Miyauchi S."/>
            <person name="Kiss E."/>
            <person name="Drula E."/>
            <person name="Kohler A."/>
            <person name="Sanchez-Garcia M."/>
            <person name="Andreopoulos B."/>
            <person name="Barry K.W."/>
            <person name="Bonito G."/>
            <person name="Buee M."/>
            <person name="Carver A."/>
            <person name="Chen C."/>
            <person name="Cichocki N."/>
            <person name="Clum A."/>
            <person name="Culley D."/>
            <person name="Crous P.W."/>
            <person name="Fauchery L."/>
            <person name="Girlanda M."/>
            <person name="Hayes R."/>
            <person name="Keri Z."/>
            <person name="LaButti K."/>
            <person name="Lipzen A."/>
            <person name="Lombard V."/>
            <person name="Magnuson J."/>
            <person name="Maillard F."/>
            <person name="Morin E."/>
            <person name="Murat C."/>
            <person name="Nolan M."/>
            <person name="Ohm R."/>
            <person name="Pangilinan J."/>
            <person name="Pereira M."/>
            <person name="Perotto S."/>
            <person name="Peter M."/>
            <person name="Riley R."/>
            <person name="Sitrit Y."/>
            <person name="Stielow B."/>
            <person name="Szollosi G."/>
            <person name="Zifcakova L."/>
            <person name="Stursova M."/>
            <person name="Spatafora J.W."/>
            <person name="Tedersoo L."/>
            <person name="Vaario L.-M."/>
            <person name="Yamada A."/>
            <person name="Yan M."/>
            <person name="Wang P."/>
            <person name="Xu J."/>
            <person name="Bruns T."/>
            <person name="Baldrian P."/>
            <person name="Vilgalys R."/>
            <person name="Henrissat B."/>
            <person name="Grigoriev I.V."/>
            <person name="Hibbett D."/>
            <person name="Nagy L.G."/>
            <person name="Martin F.M."/>
        </authorList>
    </citation>
    <scope>NUCLEOTIDE SEQUENCE</scope>
    <source>
        <strain evidence="1">BED1</strain>
    </source>
</reference>
<dbReference type="Proteomes" id="UP001194468">
    <property type="component" value="Unassembled WGS sequence"/>
</dbReference>